<evidence type="ECO:0000256" key="1">
    <source>
        <dbReference type="SAM" id="Coils"/>
    </source>
</evidence>
<protein>
    <recommendedName>
        <fullName evidence="6">DUF4175 domain-containing protein</fullName>
    </recommendedName>
</protein>
<feature type="transmembrane region" description="Helical" evidence="3">
    <location>
        <begin position="139"/>
        <end position="156"/>
    </location>
</feature>
<dbReference type="RefSeq" id="WP_145185334.1">
    <property type="nucleotide sequence ID" value="NZ_CP036266.1"/>
</dbReference>
<dbReference type="EMBL" id="CP036266">
    <property type="protein sequence ID" value="QDT21273.1"/>
    <property type="molecule type" value="Genomic_DNA"/>
</dbReference>
<dbReference type="AlphaFoldDB" id="A0A517PPH0"/>
<organism evidence="4 5">
    <name type="scientific">Gimesia chilikensis</name>
    <dbReference type="NCBI Taxonomy" id="2605989"/>
    <lineage>
        <taxon>Bacteria</taxon>
        <taxon>Pseudomonadati</taxon>
        <taxon>Planctomycetota</taxon>
        <taxon>Planctomycetia</taxon>
        <taxon>Planctomycetales</taxon>
        <taxon>Planctomycetaceae</taxon>
        <taxon>Gimesia</taxon>
    </lineage>
</organism>
<keyword evidence="3" id="KW-0812">Transmembrane</keyword>
<dbReference type="OrthoDB" id="209191at2"/>
<feature type="coiled-coil region" evidence="1">
    <location>
        <begin position="374"/>
        <end position="401"/>
    </location>
</feature>
<feature type="region of interest" description="Disordered" evidence="2">
    <location>
        <begin position="220"/>
        <end position="242"/>
    </location>
</feature>
<feature type="coiled-coil region" evidence="1">
    <location>
        <begin position="168"/>
        <end position="195"/>
    </location>
</feature>
<keyword evidence="3" id="KW-1133">Transmembrane helix</keyword>
<gene>
    <name evidence="4" type="ORF">HG66A1_30720</name>
</gene>
<dbReference type="Proteomes" id="UP000320421">
    <property type="component" value="Chromosome"/>
</dbReference>
<proteinExistence type="predicted"/>
<evidence type="ECO:0008006" key="6">
    <source>
        <dbReference type="Google" id="ProtNLM"/>
    </source>
</evidence>
<evidence type="ECO:0000313" key="5">
    <source>
        <dbReference type="Proteomes" id="UP000320421"/>
    </source>
</evidence>
<feature type="region of interest" description="Disordered" evidence="2">
    <location>
        <begin position="343"/>
        <end position="362"/>
    </location>
</feature>
<feature type="transmembrane region" description="Helical" evidence="3">
    <location>
        <begin position="20"/>
        <end position="41"/>
    </location>
</feature>
<name>A0A517PPH0_9PLAN</name>
<reference evidence="4 5" key="1">
    <citation type="submission" date="2019-02" db="EMBL/GenBank/DDBJ databases">
        <title>Deep-cultivation of Planctomycetes and their phenomic and genomic characterization uncovers novel biology.</title>
        <authorList>
            <person name="Wiegand S."/>
            <person name="Jogler M."/>
            <person name="Boedeker C."/>
            <person name="Pinto D."/>
            <person name="Vollmers J."/>
            <person name="Rivas-Marin E."/>
            <person name="Kohn T."/>
            <person name="Peeters S.H."/>
            <person name="Heuer A."/>
            <person name="Rast P."/>
            <person name="Oberbeckmann S."/>
            <person name="Bunk B."/>
            <person name="Jeske O."/>
            <person name="Meyerdierks A."/>
            <person name="Storesund J.E."/>
            <person name="Kallscheuer N."/>
            <person name="Luecker S."/>
            <person name="Lage O.M."/>
            <person name="Pohl T."/>
            <person name="Merkel B.J."/>
            <person name="Hornburger P."/>
            <person name="Mueller R.-W."/>
            <person name="Bruemmer F."/>
            <person name="Labrenz M."/>
            <person name="Spormann A.M."/>
            <person name="Op den Camp H."/>
            <person name="Overmann J."/>
            <person name="Amann R."/>
            <person name="Jetten M.S.M."/>
            <person name="Mascher T."/>
            <person name="Medema M.H."/>
            <person name="Devos D.P."/>
            <person name="Kaster A.-K."/>
            <person name="Ovreas L."/>
            <person name="Rohde M."/>
            <person name="Galperin M.Y."/>
            <person name="Jogler C."/>
        </authorList>
    </citation>
    <scope>NUCLEOTIDE SEQUENCE [LARGE SCALE GENOMIC DNA]</scope>
    <source>
        <strain evidence="4 5">HG66A1</strain>
    </source>
</reference>
<feature type="coiled-coil region" evidence="1">
    <location>
        <begin position="279"/>
        <end position="332"/>
    </location>
</feature>
<feature type="transmembrane region" description="Helical" evidence="3">
    <location>
        <begin position="53"/>
        <end position="75"/>
    </location>
</feature>
<accession>A0A517PPH0</accession>
<feature type="compositionally biased region" description="Basic and acidic residues" evidence="2">
    <location>
        <begin position="220"/>
        <end position="229"/>
    </location>
</feature>
<keyword evidence="1" id="KW-0175">Coiled coil</keyword>
<feature type="compositionally biased region" description="Gly residues" evidence="2">
    <location>
        <begin position="435"/>
        <end position="450"/>
    </location>
</feature>
<feature type="region of interest" description="Disordered" evidence="2">
    <location>
        <begin position="433"/>
        <end position="466"/>
    </location>
</feature>
<keyword evidence="3" id="KW-0472">Membrane</keyword>
<sequence>MEQMTKSNRLIERVQRRLALAVWGRALFVSFVISASLYLALMLFSRLTGYWTGWFPLESISSVAIGTLVLSAILFRRPDREQAARLIDQRQGTKDLFLTVTMLEQAVGNYKPLVAQDAEKQAQKIKPSQVVEFAWAKRVGWVCASTLVLFLTLQYAPQLDPFGEVQAAETEQEKVKEFQKEKKATKARMAELKNKDNGAGDEESKDVKLAVENLKSDFRKMTPGKKQENAKTLAGHQKSLGGKWRQRAEENMKSMMMKADQAQKFGGMSKDDGMKKWSKELQEGSTQSLTKEMDELKDQLQRLMKEKDPVKREKLQNEIQKKLKEMESFAREQTSSKPMAAALKRAMKQMQMAQSKGLSPEEAFKEAMESMDLAKMELKEVAQSAKDMKKLEEALKVLQMAKKANDKSGLDGEACENCMTLEDYEELYAEMMGGEMPGEGTGNEGQGGGGKVDEDDTGDKGFKTEKSKSAITAGKVLLSFKSKGLSVSGEAKKNYNKLVTDLKQGMSEAIMQEQIPPGYHDGIKKYFNSLEKKTDENTPQK</sequence>
<evidence type="ECO:0000313" key="4">
    <source>
        <dbReference type="EMBL" id="QDT21273.1"/>
    </source>
</evidence>
<keyword evidence="5" id="KW-1185">Reference proteome</keyword>
<evidence type="ECO:0000256" key="3">
    <source>
        <dbReference type="SAM" id="Phobius"/>
    </source>
</evidence>
<evidence type="ECO:0000256" key="2">
    <source>
        <dbReference type="SAM" id="MobiDB-lite"/>
    </source>
</evidence>